<evidence type="ECO:0000256" key="1">
    <source>
        <dbReference type="SAM" id="MobiDB-lite"/>
    </source>
</evidence>
<feature type="compositionally biased region" description="Basic and acidic residues" evidence="1">
    <location>
        <begin position="621"/>
        <end position="630"/>
    </location>
</feature>
<feature type="compositionally biased region" description="Polar residues" evidence="1">
    <location>
        <begin position="498"/>
        <end position="509"/>
    </location>
</feature>
<reference evidence="2" key="1">
    <citation type="submission" date="2021-02" db="EMBL/GenBank/DDBJ databases">
        <title>First Annotated Genome of the Yellow-green Alga Tribonema minus.</title>
        <authorList>
            <person name="Mahan K.M."/>
        </authorList>
    </citation>
    <scope>NUCLEOTIDE SEQUENCE</scope>
    <source>
        <strain evidence="2">UTEX B ZZ1240</strain>
    </source>
</reference>
<feature type="region of interest" description="Disordered" evidence="1">
    <location>
        <begin position="522"/>
        <end position="547"/>
    </location>
</feature>
<dbReference type="EMBL" id="JAFCMP010000445">
    <property type="protein sequence ID" value="KAG5179855.1"/>
    <property type="molecule type" value="Genomic_DNA"/>
</dbReference>
<accession>A0A835YUM3</accession>
<protein>
    <submittedName>
        <fullName evidence="2">Uncharacterized protein</fullName>
    </submittedName>
</protein>
<feature type="region of interest" description="Disordered" evidence="1">
    <location>
        <begin position="748"/>
        <end position="767"/>
    </location>
</feature>
<feature type="compositionally biased region" description="Polar residues" evidence="1">
    <location>
        <begin position="1014"/>
        <end position="1028"/>
    </location>
</feature>
<feature type="compositionally biased region" description="Low complexity" evidence="1">
    <location>
        <begin position="650"/>
        <end position="660"/>
    </location>
</feature>
<feature type="region of interest" description="Disordered" evidence="1">
    <location>
        <begin position="999"/>
        <end position="1028"/>
    </location>
</feature>
<feature type="region of interest" description="Disordered" evidence="1">
    <location>
        <begin position="476"/>
        <end position="509"/>
    </location>
</feature>
<evidence type="ECO:0000313" key="2">
    <source>
        <dbReference type="EMBL" id="KAG5179855.1"/>
    </source>
</evidence>
<dbReference type="Proteomes" id="UP000664859">
    <property type="component" value="Unassembled WGS sequence"/>
</dbReference>
<comment type="caution">
    <text evidence="2">The sequence shown here is derived from an EMBL/GenBank/DDBJ whole genome shotgun (WGS) entry which is preliminary data.</text>
</comment>
<name>A0A835YUM3_9STRA</name>
<gene>
    <name evidence="2" type="ORF">JKP88DRAFT_261275</name>
</gene>
<feature type="compositionally biased region" description="Low complexity" evidence="1">
    <location>
        <begin position="476"/>
        <end position="494"/>
    </location>
</feature>
<feature type="region of interest" description="Disordered" evidence="1">
    <location>
        <begin position="933"/>
        <end position="978"/>
    </location>
</feature>
<organism evidence="2 3">
    <name type="scientific">Tribonema minus</name>
    <dbReference type="NCBI Taxonomy" id="303371"/>
    <lineage>
        <taxon>Eukaryota</taxon>
        <taxon>Sar</taxon>
        <taxon>Stramenopiles</taxon>
        <taxon>Ochrophyta</taxon>
        <taxon>PX clade</taxon>
        <taxon>Xanthophyceae</taxon>
        <taxon>Tribonematales</taxon>
        <taxon>Tribonemataceae</taxon>
        <taxon>Tribonema</taxon>
    </lineage>
</organism>
<feature type="region of interest" description="Disordered" evidence="1">
    <location>
        <begin position="617"/>
        <end position="661"/>
    </location>
</feature>
<sequence>MLNQQPSPERAYSVLSASFDCDEEARPLLGSDAARLANTVAGELEEAEPAIMIQLVDPNAIHAAMMLPSCPVPVPPGNTPQQSSAVLLAWATLRAAQVAAHAVHVSGGAAAIWHHLTPEEVRQIVYGQWHVSAWPAQEPAASSNRHAQRLHHWRVFLLCEFENRLRAARSQHTTTQRSTTTMTSNTVESLGFTITAGVEWALKMLYAQKASAETLKIFQTVPIAYAASAVLHSGRTLAQKQRNEYAYRSYTNVAMPGFLKWLSEAANDNPPSWITREIMLQTTFSVGKAKKADGSKAQAPKTFLPDKDSLWSKWAEACKNIQNVYLPSLQVCSPLVYLRDSRKVTSSKRCAVHSGPRTRASQRALQQQAKQQLSTVWFGDCKQRPHRMRSCDGTELCGHYGADGDGSLMAGTGAAAAAAVLNTNAATTAGTSAVTPSVAKPMPENWLPRYMLLFILYGPLSDRPLTEFQLAPSSGPTCAAAAGDTTGGNDSDGASIISGGTNDASSSLSSAPVIKRCGLTSRRRLKQQQQKQLRSERGLPSLSDEERANKRQVVAALKASTKEARALRNAVKTHANAVARKQQLDELKLRVELLAGDPVREAEARATLLAFLDGGSSNGHSFDRANKDDSSDGDSSSCSSGHAAARNRHSSGSGSSAGVSACGGGSGGSGDLLGSSAGGGDNGGGSSALNIGGASALMDSFGGAQRSGDGANAAAPADGFGGGGAGNGFGGGGAGNGFGGDGSHGGGGSIARGGGMRGGGGGGGGGGAGAAIPGGGFGSSSSRGGGGSIAHGSGVHSGAGAGSGAGLATFGDGSGGGSSGGGNGALGYGVRSGGGSGGGSGSPAFLGVGFGGDSSGGGNGALGNGVRDGAGALGYGVRDGAGALGYGVRDGAGTLGYGVRDGAGGVGGAGALAANLGSEFGVDGIGGTFGVDGSGGGSSTRSGGVRGDIGNGGAAALGDGSGGGGGSGSGFNPFSAGDAGGRGLDRSAVHAVLARMRGNAQAPSAATVSRGHDNSNAPASVLTNTAKV</sequence>
<dbReference type="AlphaFoldDB" id="A0A835YUM3"/>
<feature type="compositionally biased region" description="Gly residues" evidence="1">
    <location>
        <begin position="933"/>
        <end position="969"/>
    </location>
</feature>
<keyword evidence="3" id="KW-1185">Reference proteome</keyword>
<proteinExistence type="predicted"/>
<evidence type="ECO:0000313" key="3">
    <source>
        <dbReference type="Proteomes" id="UP000664859"/>
    </source>
</evidence>